<evidence type="ECO:0000256" key="4">
    <source>
        <dbReference type="ARBA" id="ARBA00022692"/>
    </source>
</evidence>
<evidence type="ECO:0000256" key="7">
    <source>
        <dbReference type="ARBA" id="ARBA00023034"/>
    </source>
</evidence>
<comment type="caution">
    <text evidence="10">The sequence shown here is derived from an EMBL/GenBank/DDBJ whole genome shotgun (WGS) entry which is preliminary data.</text>
</comment>
<comment type="subcellular location">
    <subcellularLocation>
        <location evidence="1">Golgi apparatus membrane</location>
        <topology evidence="1">Single-pass type IV membrane protein</topology>
    </subcellularLocation>
</comment>
<reference evidence="11" key="1">
    <citation type="submission" date="2024-07" db="EMBL/GenBank/DDBJ databases">
        <title>Two chromosome-level genome assemblies of Korean endemic species Abeliophyllum distichum and Forsythia ovata (Oleaceae).</title>
        <authorList>
            <person name="Jang H."/>
        </authorList>
    </citation>
    <scope>NUCLEOTIDE SEQUENCE [LARGE SCALE GENOMIC DNA]</scope>
</reference>
<evidence type="ECO:0000256" key="2">
    <source>
        <dbReference type="ARBA" id="ARBA00008473"/>
    </source>
</evidence>
<keyword evidence="3" id="KW-0813">Transport</keyword>
<evidence type="ECO:0000256" key="8">
    <source>
        <dbReference type="ARBA" id="ARBA00023136"/>
    </source>
</evidence>
<evidence type="ECO:0008006" key="12">
    <source>
        <dbReference type="Google" id="ProtNLM"/>
    </source>
</evidence>
<dbReference type="EMBL" id="JBFOLJ010000008">
    <property type="protein sequence ID" value="KAL2514964.1"/>
    <property type="molecule type" value="Genomic_DNA"/>
</dbReference>
<name>A0ABD1TQE9_9LAMI</name>
<comment type="similarity">
    <text evidence="2">Belongs to the GOSR1 family.</text>
</comment>
<evidence type="ECO:0000256" key="1">
    <source>
        <dbReference type="ARBA" id="ARBA00004409"/>
    </source>
</evidence>
<dbReference type="GO" id="GO:0000139">
    <property type="term" value="C:Golgi membrane"/>
    <property type="evidence" value="ECO:0007669"/>
    <property type="project" value="UniProtKB-SubCell"/>
</dbReference>
<keyword evidence="6 9" id="KW-1133">Transmembrane helix</keyword>
<dbReference type="AlphaFoldDB" id="A0ABD1TQE9"/>
<keyword evidence="5" id="KW-0653">Protein transport</keyword>
<proteinExistence type="inferred from homology"/>
<dbReference type="InterPro" id="IPR023601">
    <property type="entry name" value="Golgi_SNAP_su1"/>
</dbReference>
<feature type="transmembrane region" description="Helical" evidence="9">
    <location>
        <begin position="286"/>
        <end position="304"/>
    </location>
</feature>
<gene>
    <name evidence="10" type="ORF">Fot_28935</name>
</gene>
<dbReference type="PANTHER" id="PTHR21094:SF2">
    <property type="entry name" value="GOLGI SNAP RECEPTOR COMPLEX MEMBER 1"/>
    <property type="match status" value="1"/>
</dbReference>
<dbReference type="Pfam" id="PF12352">
    <property type="entry name" value="V-SNARE_C"/>
    <property type="match status" value="1"/>
</dbReference>
<keyword evidence="8 9" id="KW-0472">Membrane</keyword>
<protein>
    <recommendedName>
        <fullName evidence="12">Golgi SNAP receptor complex member 1</fullName>
    </recommendedName>
</protein>
<evidence type="ECO:0000256" key="5">
    <source>
        <dbReference type="ARBA" id="ARBA00022927"/>
    </source>
</evidence>
<evidence type="ECO:0000256" key="3">
    <source>
        <dbReference type="ARBA" id="ARBA00022448"/>
    </source>
</evidence>
<accession>A0ABD1TQE9</accession>
<evidence type="ECO:0000313" key="11">
    <source>
        <dbReference type="Proteomes" id="UP001604277"/>
    </source>
</evidence>
<organism evidence="10 11">
    <name type="scientific">Forsythia ovata</name>
    <dbReference type="NCBI Taxonomy" id="205694"/>
    <lineage>
        <taxon>Eukaryota</taxon>
        <taxon>Viridiplantae</taxon>
        <taxon>Streptophyta</taxon>
        <taxon>Embryophyta</taxon>
        <taxon>Tracheophyta</taxon>
        <taxon>Spermatophyta</taxon>
        <taxon>Magnoliopsida</taxon>
        <taxon>eudicotyledons</taxon>
        <taxon>Gunneridae</taxon>
        <taxon>Pentapetalae</taxon>
        <taxon>asterids</taxon>
        <taxon>lamiids</taxon>
        <taxon>Lamiales</taxon>
        <taxon>Oleaceae</taxon>
        <taxon>Forsythieae</taxon>
        <taxon>Forsythia</taxon>
    </lineage>
</organism>
<sequence>MDSFFSSDPSVYNKSISPWAFYPSSLLLTQFLLVASLCLLAWKMMVQQKKHQRHHHSWSLEQPQNLIKSSFISSVKSRVGRSSEKRPGKVEGDLDFKLSSYAKLGARFTQGGYVDAGSPTSGSNRSWKSMEMEIQSLLEKLLDINDSMSRCAASVVPTTSVTQKLARHRDILHEFTQEFRRIKGNMNSMREHAELLSSVRDDISEYKASGSMSSGAQLLRERAAIHGSISHIDDVIGQAQATRAVLGSQRTLFGDVQGKVKLLSDKFPVIRGVIGSIRRKRSRDTLILSAVIAACTLFLIIYWLSKNTSDWSNPVHKMHPKDVFS</sequence>
<feature type="transmembrane region" description="Helical" evidence="9">
    <location>
        <begin position="20"/>
        <end position="42"/>
    </location>
</feature>
<evidence type="ECO:0000256" key="6">
    <source>
        <dbReference type="ARBA" id="ARBA00022989"/>
    </source>
</evidence>
<evidence type="ECO:0000256" key="9">
    <source>
        <dbReference type="SAM" id="Phobius"/>
    </source>
</evidence>
<keyword evidence="11" id="KW-1185">Reference proteome</keyword>
<evidence type="ECO:0000313" key="10">
    <source>
        <dbReference type="EMBL" id="KAL2514964.1"/>
    </source>
</evidence>
<dbReference type="PANTHER" id="PTHR21094">
    <property type="entry name" value="GOS-28 SNARE- RELATED"/>
    <property type="match status" value="1"/>
</dbReference>
<keyword evidence="7" id="KW-0333">Golgi apparatus</keyword>
<dbReference type="GO" id="GO:0015031">
    <property type="term" value="P:protein transport"/>
    <property type="evidence" value="ECO:0007669"/>
    <property type="project" value="UniProtKB-KW"/>
</dbReference>
<keyword evidence="4 9" id="KW-0812">Transmembrane</keyword>
<dbReference type="Proteomes" id="UP001604277">
    <property type="component" value="Unassembled WGS sequence"/>
</dbReference>